<keyword evidence="2" id="KW-1185">Reference proteome</keyword>
<dbReference type="EMBL" id="CP150484">
    <property type="protein sequence ID" value="WYW17409.1"/>
    <property type="molecule type" value="Genomic_DNA"/>
</dbReference>
<protein>
    <submittedName>
        <fullName evidence="1">Transcriptional regulator</fullName>
    </submittedName>
</protein>
<name>A0ACD5BDX8_9PSEU</name>
<dbReference type="Proteomes" id="UP001456344">
    <property type="component" value="Chromosome"/>
</dbReference>
<accession>A0ACD5BDX8</accession>
<sequence length="82" mass="9222">MRAAARRRLGRVRHPATSSAPCDSAVSKHGRTLEYAGNLEIRKGAVGRRPRTWLRLSLVGRDALRDHLTWLTNLSHTIDQPL</sequence>
<reference evidence="1" key="1">
    <citation type="submission" date="2023-10" db="EMBL/GenBank/DDBJ databases">
        <title>Whole genome sequencing of actinobacterial strain Amycolatopsis sp. (BCA-696) identifies the underlying plant growth-promoting genes.</title>
        <authorList>
            <person name="Gandham P."/>
            <person name="Vadla N."/>
            <person name="Saji A."/>
            <person name="Srinivas V."/>
            <person name="Ruperao P."/>
            <person name="Selvanayagam S."/>
            <person name="Saxena R.K."/>
            <person name="Rathore A."/>
            <person name="Gopalakrishnan S."/>
            <person name="Thakur V."/>
        </authorList>
    </citation>
    <scope>NUCLEOTIDE SEQUENCE</scope>
    <source>
        <strain evidence="1">BCA-696</strain>
    </source>
</reference>
<organism evidence="1 2">
    <name type="scientific">Amycolatopsis coloradensis</name>
    <dbReference type="NCBI Taxonomy" id="76021"/>
    <lineage>
        <taxon>Bacteria</taxon>
        <taxon>Bacillati</taxon>
        <taxon>Actinomycetota</taxon>
        <taxon>Actinomycetes</taxon>
        <taxon>Pseudonocardiales</taxon>
        <taxon>Pseudonocardiaceae</taxon>
        <taxon>Amycolatopsis</taxon>
    </lineage>
</organism>
<evidence type="ECO:0000313" key="1">
    <source>
        <dbReference type="EMBL" id="WYW17409.1"/>
    </source>
</evidence>
<evidence type="ECO:0000313" key="2">
    <source>
        <dbReference type="Proteomes" id="UP001456344"/>
    </source>
</evidence>
<gene>
    <name evidence="1" type="ORF">LCL61_17820</name>
</gene>
<proteinExistence type="predicted"/>